<dbReference type="Pfam" id="PF05699">
    <property type="entry name" value="Dimer_Tnp_hAT"/>
    <property type="match status" value="1"/>
</dbReference>
<dbReference type="SUPFAM" id="SSF57667">
    <property type="entry name" value="beta-beta-alpha zinc fingers"/>
    <property type="match status" value="1"/>
</dbReference>
<dbReference type="SMART" id="SM00614">
    <property type="entry name" value="ZnF_BED"/>
    <property type="match status" value="1"/>
</dbReference>
<keyword evidence="8" id="KW-0804">Transcription</keyword>
<evidence type="ECO:0000256" key="1">
    <source>
        <dbReference type="ARBA" id="ARBA00004123"/>
    </source>
</evidence>
<evidence type="ECO:0000256" key="7">
    <source>
        <dbReference type="ARBA" id="ARBA00023125"/>
    </source>
</evidence>
<proteinExistence type="predicted"/>
<keyword evidence="4 10" id="KW-0863">Zinc-finger</keyword>
<gene>
    <name evidence="14" type="ORF">BRAA04T16865Z</name>
    <name evidence="13" type="ORF">BRAPAZ1V2_A04P13190.2</name>
</gene>
<evidence type="ECO:0000256" key="3">
    <source>
        <dbReference type="ARBA" id="ARBA00022723"/>
    </source>
</evidence>
<dbReference type="Pfam" id="PF14372">
    <property type="entry name" value="hAT-like_RNase-H"/>
    <property type="match status" value="1"/>
</dbReference>
<dbReference type="Gramene" id="A04p13190.2_BraZ1">
    <property type="protein sequence ID" value="A04p13190.2_BraZ1.CDS"/>
    <property type="gene ID" value="A04g13190.2_BraZ1"/>
</dbReference>
<keyword evidence="9" id="KW-0539">Nucleus</keyword>
<feature type="region of interest" description="Disordered" evidence="11">
    <location>
        <begin position="166"/>
        <end position="191"/>
    </location>
</feature>
<evidence type="ECO:0000256" key="10">
    <source>
        <dbReference type="PROSITE-ProRule" id="PRU00027"/>
    </source>
</evidence>
<dbReference type="InterPro" id="IPR025525">
    <property type="entry name" value="hAT-like_transposase_RNase-H"/>
</dbReference>
<evidence type="ECO:0000256" key="5">
    <source>
        <dbReference type="ARBA" id="ARBA00022833"/>
    </source>
</evidence>
<evidence type="ECO:0000259" key="12">
    <source>
        <dbReference type="PROSITE" id="PS50808"/>
    </source>
</evidence>
<comment type="subcellular location">
    <subcellularLocation>
        <location evidence="1">Nucleus</location>
    </subcellularLocation>
</comment>
<organism evidence="14">
    <name type="scientific">Brassica campestris</name>
    <name type="common">Field mustard</name>
    <dbReference type="NCBI Taxonomy" id="3711"/>
    <lineage>
        <taxon>Eukaryota</taxon>
        <taxon>Viridiplantae</taxon>
        <taxon>Streptophyta</taxon>
        <taxon>Embryophyta</taxon>
        <taxon>Tracheophyta</taxon>
        <taxon>Spermatophyta</taxon>
        <taxon>Magnoliopsida</taxon>
        <taxon>eudicotyledons</taxon>
        <taxon>Gunneridae</taxon>
        <taxon>Pentapetalae</taxon>
        <taxon>rosids</taxon>
        <taxon>malvids</taxon>
        <taxon>Brassicales</taxon>
        <taxon>Brassicaceae</taxon>
        <taxon>Brassiceae</taxon>
        <taxon>Brassica</taxon>
    </lineage>
</organism>
<keyword evidence="7" id="KW-0238">DNA-binding</keyword>
<dbReference type="SUPFAM" id="SSF53098">
    <property type="entry name" value="Ribonuclease H-like"/>
    <property type="match status" value="1"/>
</dbReference>
<keyword evidence="3" id="KW-0479">Metal-binding</keyword>
<dbReference type="GO" id="GO:0046983">
    <property type="term" value="F:protein dimerization activity"/>
    <property type="evidence" value="ECO:0007669"/>
    <property type="project" value="InterPro"/>
</dbReference>
<dbReference type="EMBL" id="LR031576">
    <property type="protein sequence ID" value="VDD12240.1"/>
    <property type="molecule type" value="Genomic_DNA"/>
</dbReference>
<dbReference type="EMBL" id="LS974620">
    <property type="protein sequence ID" value="CAG7906418.1"/>
    <property type="molecule type" value="Genomic_DNA"/>
</dbReference>
<dbReference type="GO" id="GO:0003677">
    <property type="term" value="F:DNA binding"/>
    <property type="evidence" value="ECO:0007669"/>
    <property type="project" value="UniProtKB-KW"/>
</dbReference>
<evidence type="ECO:0000256" key="2">
    <source>
        <dbReference type="ARBA" id="ARBA00011738"/>
    </source>
</evidence>
<dbReference type="InterPro" id="IPR003656">
    <property type="entry name" value="Znf_BED"/>
</dbReference>
<dbReference type="InterPro" id="IPR008906">
    <property type="entry name" value="HATC_C_dom"/>
</dbReference>
<dbReference type="PROSITE" id="PS50808">
    <property type="entry name" value="ZF_BED"/>
    <property type="match status" value="1"/>
</dbReference>
<sequence>MHINLLLHPIIIILLSYILQKYKHDVQKSLADSALLKELFLDLLIVIDLTNYLFTLCFLPDQSLSGFSSPNRSGHSVFFLELEAKMETAMEVYNDVEMSTPPIKRRKKKSKVWEHFTIGVTEPGCRRAFCKGCNQSFAYSSGTKVAGTSHLKRHIDKGTCPALLHHTHDNNDNDNSQPMMTTPKSDHTPRRRYRTQNTYVPFDQDKCRHEIAKMIIMHDYPLHMVEHPGFVSFVQALHPQFDNVSFNNVQGDCVATYLSEKQNVIKSLEGIPGRLCLTLDMWTSKLTLGYVFITGHFIDSDWKIQKKLLNVLMEPYPESEEALSLAVSNCVSEWGLEGKLFSVAFNHPASKTAVENIRSLLCVRNPGVLDGQLVIGNCFARTFSGLAKDVLDKGKDVIKKIRDSVKHVKTSESHEERFVELKEQLQVPSDKVLCLDDKTQWNTTYNMLVAASELKEVFSCLDTADPDFKQPPSAEDWMHVESLCTFLKPLYEAASTLQSSGNPSAVTFFHEVWKTQSDLSRAIAGEDSYVAGIAKTMKEKVDKYWRECSLVLAMAVVMDPRFKMKLVEFSFSKIFGEDAGKNIKTVDDGIHELFNEYMALPAPLKPASEADGLSDFDNYILETTGQNLKSELDQYLDETLLPRVQEFDVLDWWKQNKLKYPTLCKMARDILSIPVSAAAFDYVFVMEPREMDEYKTSLRPETVEALICAREWLLESDASSQQMSSAVVNAEA</sequence>
<name>A0A3P6CD08_BRACM</name>
<evidence type="ECO:0000256" key="8">
    <source>
        <dbReference type="ARBA" id="ARBA00023163"/>
    </source>
</evidence>
<comment type="subunit">
    <text evidence="2">Homodimer.</text>
</comment>
<dbReference type="GO" id="GO:0009791">
    <property type="term" value="P:post-embryonic development"/>
    <property type="evidence" value="ECO:0007669"/>
    <property type="project" value="UniProtKB-ARBA"/>
</dbReference>
<evidence type="ECO:0000256" key="9">
    <source>
        <dbReference type="ARBA" id="ARBA00023242"/>
    </source>
</evidence>
<dbReference type="PANTHER" id="PTHR46481">
    <property type="entry name" value="ZINC FINGER BED DOMAIN-CONTAINING PROTEIN 4"/>
    <property type="match status" value="1"/>
</dbReference>
<feature type="domain" description="BED-type" evidence="12">
    <location>
        <begin position="107"/>
        <end position="175"/>
    </location>
</feature>
<dbReference type="InterPro" id="IPR036236">
    <property type="entry name" value="Znf_C2H2_sf"/>
</dbReference>
<evidence type="ECO:0000256" key="11">
    <source>
        <dbReference type="SAM" id="MobiDB-lite"/>
    </source>
</evidence>
<dbReference type="PANTHER" id="PTHR46481:SF10">
    <property type="entry name" value="ZINC FINGER BED DOMAIN-CONTAINING PROTEIN 39"/>
    <property type="match status" value="1"/>
</dbReference>
<dbReference type="GO" id="GO:0008270">
    <property type="term" value="F:zinc ion binding"/>
    <property type="evidence" value="ECO:0007669"/>
    <property type="project" value="UniProtKB-KW"/>
</dbReference>
<dbReference type="InterPro" id="IPR052035">
    <property type="entry name" value="ZnF_BED_domain_contain"/>
</dbReference>
<dbReference type="AlphaFoldDB" id="A0A3P6CD08"/>
<dbReference type="GO" id="GO:0005634">
    <property type="term" value="C:nucleus"/>
    <property type="evidence" value="ECO:0007669"/>
    <property type="project" value="UniProtKB-SubCell"/>
</dbReference>
<accession>A0A3P6CD08</accession>
<evidence type="ECO:0000256" key="6">
    <source>
        <dbReference type="ARBA" id="ARBA00023015"/>
    </source>
</evidence>
<keyword evidence="5" id="KW-0862">Zinc</keyword>
<keyword evidence="6" id="KW-0805">Transcription regulation</keyword>
<dbReference type="Proteomes" id="UP000694005">
    <property type="component" value="Chromosome A04"/>
</dbReference>
<reference evidence="14" key="1">
    <citation type="submission" date="2018-11" db="EMBL/GenBank/DDBJ databases">
        <authorList>
            <consortium name="Genoscope - CEA"/>
            <person name="William W."/>
        </authorList>
    </citation>
    <scope>NUCLEOTIDE SEQUENCE</scope>
</reference>
<dbReference type="InterPro" id="IPR012337">
    <property type="entry name" value="RNaseH-like_sf"/>
</dbReference>
<evidence type="ECO:0000313" key="14">
    <source>
        <dbReference type="EMBL" id="VDD12240.1"/>
    </source>
</evidence>
<evidence type="ECO:0000256" key="4">
    <source>
        <dbReference type="ARBA" id="ARBA00022771"/>
    </source>
</evidence>
<protein>
    <recommendedName>
        <fullName evidence="12">BED-type domain-containing protein</fullName>
    </recommendedName>
</protein>
<evidence type="ECO:0000313" key="13">
    <source>
        <dbReference type="EMBL" id="CAG7906418.1"/>
    </source>
</evidence>